<dbReference type="Pfam" id="PF03795">
    <property type="entry name" value="YCII"/>
    <property type="match status" value="1"/>
</dbReference>
<comment type="caution">
    <text evidence="3">The sequence shown here is derived from an EMBL/GenBank/DDBJ whole genome shotgun (WGS) entry which is preliminary data.</text>
</comment>
<reference evidence="3 4" key="1">
    <citation type="submission" date="2024-09" db="EMBL/GenBank/DDBJ databases">
        <authorList>
            <person name="Sun Q."/>
            <person name="Mori K."/>
        </authorList>
    </citation>
    <scope>NUCLEOTIDE SEQUENCE [LARGE SCALE GENOMIC DNA]</scope>
    <source>
        <strain evidence="3 4">JCM 3324</strain>
    </source>
</reference>
<evidence type="ECO:0000313" key="3">
    <source>
        <dbReference type="EMBL" id="MFB9475229.1"/>
    </source>
</evidence>
<dbReference type="EMBL" id="JBHMCF010000041">
    <property type="protein sequence ID" value="MFB9475229.1"/>
    <property type="molecule type" value="Genomic_DNA"/>
</dbReference>
<dbReference type="InterPro" id="IPR051807">
    <property type="entry name" value="Sec-metab_biosynth-assoc"/>
</dbReference>
<proteinExistence type="inferred from homology"/>
<dbReference type="RefSeq" id="WP_345385207.1">
    <property type="nucleotide sequence ID" value="NZ_BAAAXS010000001.1"/>
</dbReference>
<accession>A0ABV5NY25</accession>
<dbReference type="PANTHER" id="PTHR33606">
    <property type="entry name" value="PROTEIN YCII"/>
    <property type="match status" value="1"/>
</dbReference>
<dbReference type="PANTHER" id="PTHR33606:SF3">
    <property type="entry name" value="PROTEIN YCII"/>
    <property type="match status" value="1"/>
</dbReference>
<dbReference type="InterPro" id="IPR011008">
    <property type="entry name" value="Dimeric_a/b-barrel"/>
</dbReference>
<organism evidence="3 4">
    <name type="scientific">Nonomuraea salmonea</name>
    <dbReference type="NCBI Taxonomy" id="46181"/>
    <lineage>
        <taxon>Bacteria</taxon>
        <taxon>Bacillati</taxon>
        <taxon>Actinomycetota</taxon>
        <taxon>Actinomycetes</taxon>
        <taxon>Streptosporangiales</taxon>
        <taxon>Streptosporangiaceae</taxon>
        <taxon>Nonomuraea</taxon>
    </lineage>
</organism>
<sequence length="94" mass="10496">MALFVLTYGYHDTPLRAERRDDHVAHLEKLREQGSLVAAGPYTDLAGGMIVLRAEDESAAQALVEQDPYTQLDVTKDRRLREWRVTVGALAADT</sequence>
<keyword evidence="4" id="KW-1185">Reference proteome</keyword>
<dbReference type="SUPFAM" id="SSF54909">
    <property type="entry name" value="Dimeric alpha+beta barrel"/>
    <property type="match status" value="1"/>
</dbReference>
<dbReference type="Gene3D" id="3.30.70.1060">
    <property type="entry name" value="Dimeric alpha+beta barrel"/>
    <property type="match status" value="1"/>
</dbReference>
<name>A0ABV5NY25_9ACTN</name>
<feature type="domain" description="YCII-related" evidence="2">
    <location>
        <begin position="11"/>
        <end position="84"/>
    </location>
</feature>
<gene>
    <name evidence="3" type="ORF">ACFFR3_37570</name>
</gene>
<dbReference type="Proteomes" id="UP001589568">
    <property type="component" value="Unassembled WGS sequence"/>
</dbReference>
<comment type="similarity">
    <text evidence="1">Belongs to the YciI family.</text>
</comment>
<protein>
    <submittedName>
        <fullName evidence="3">YciI family protein</fullName>
    </submittedName>
</protein>
<evidence type="ECO:0000256" key="1">
    <source>
        <dbReference type="ARBA" id="ARBA00007689"/>
    </source>
</evidence>
<dbReference type="InterPro" id="IPR005545">
    <property type="entry name" value="YCII"/>
</dbReference>
<evidence type="ECO:0000313" key="4">
    <source>
        <dbReference type="Proteomes" id="UP001589568"/>
    </source>
</evidence>
<evidence type="ECO:0000259" key="2">
    <source>
        <dbReference type="Pfam" id="PF03795"/>
    </source>
</evidence>